<dbReference type="InterPro" id="IPR043504">
    <property type="entry name" value="Peptidase_S1_PA_chymotrypsin"/>
</dbReference>
<evidence type="ECO:0000256" key="1">
    <source>
        <dbReference type="ARBA" id="ARBA00023157"/>
    </source>
</evidence>
<dbReference type="EMBL" id="CH963920">
    <property type="protein sequence ID" value="EDW77655.2"/>
    <property type="molecule type" value="Genomic_DNA"/>
</dbReference>
<protein>
    <recommendedName>
        <fullName evidence="3">Peptidase S1 domain-containing protein</fullName>
    </recommendedName>
</protein>
<accession>B4N0P2</accession>
<feature type="domain" description="Peptidase S1" evidence="3">
    <location>
        <begin position="37"/>
        <end position="291"/>
    </location>
</feature>
<dbReference type="eggNOG" id="KOG3627">
    <property type="taxonomic scope" value="Eukaryota"/>
</dbReference>
<dbReference type="InterPro" id="IPR051487">
    <property type="entry name" value="Ser/Thr_Proteases_Immune/Dev"/>
</dbReference>
<dbReference type="SMR" id="B4N0P2"/>
<gene>
    <name evidence="4" type="primary">Dwil\GK19365</name>
    <name evidence="4" type="ORF">Dwil_GK19365</name>
</gene>
<evidence type="ECO:0000259" key="3">
    <source>
        <dbReference type="PROSITE" id="PS50240"/>
    </source>
</evidence>
<evidence type="ECO:0000313" key="4">
    <source>
        <dbReference type="EMBL" id="EDW77655.2"/>
    </source>
</evidence>
<dbReference type="FunCoup" id="B4N0P2">
    <property type="interactions" value="19"/>
</dbReference>
<dbReference type="InterPro" id="IPR009003">
    <property type="entry name" value="Peptidase_S1_PA"/>
</dbReference>
<dbReference type="OrthoDB" id="6261922at2759"/>
<keyword evidence="4" id="KW-0378">Hydrolase</keyword>
<dbReference type="PROSITE" id="PS50240">
    <property type="entry name" value="TRYPSIN_DOM"/>
    <property type="match status" value="1"/>
</dbReference>
<keyword evidence="1" id="KW-1015">Disulfide bond</keyword>
<organism evidence="4 5">
    <name type="scientific">Drosophila willistoni</name>
    <name type="common">Fruit fly</name>
    <dbReference type="NCBI Taxonomy" id="7260"/>
    <lineage>
        <taxon>Eukaryota</taxon>
        <taxon>Metazoa</taxon>
        <taxon>Ecdysozoa</taxon>
        <taxon>Arthropoda</taxon>
        <taxon>Hexapoda</taxon>
        <taxon>Insecta</taxon>
        <taxon>Pterygota</taxon>
        <taxon>Neoptera</taxon>
        <taxon>Endopterygota</taxon>
        <taxon>Diptera</taxon>
        <taxon>Brachycera</taxon>
        <taxon>Muscomorpha</taxon>
        <taxon>Ephydroidea</taxon>
        <taxon>Drosophilidae</taxon>
        <taxon>Drosophila</taxon>
        <taxon>Sophophora</taxon>
    </lineage>
</organism>
<comment type="similarity">
    <text evidence="2">Belongs to the peptidase S1 family. CLIP subfamily.</text>
</comment>
<dbReference type="CDD" id="cd00190">
    <property type="entry name" value="Tryp_SPc"/>
    <property type="match status" value="1"/>
</dbReference>
<dbReference type="AlphaFoldDB" id="B4N0P2"/>
<evidence type="ECO:0000313" key="5">
    <source>
        <dbReference type="Proteomes" id="UP000007798"/>
    </source>
</evidence>
<sequence length="302" mass="34057">MCRSRRVEQYKLSRRNCGEFFHEPSIYFKPKGCGYSNQNGLEATQASADNEADINEFPWVVIVYNRTIENILGGGSLIAPNVVLTKAKHIANMSPRDIIIRVGEWHTKSKIESYPSEDKEVTTIEKHSRFNDTNGDYNAALLILKSSFKIRPNISPICLAPERTSYDSSRCFVAGWGKKIHEDDDNSFALIQKKIDLPIVGRYRCESLLRQTILGVDFQLKESFICAGGEKDKGSCIGDGGAPLFCPIPRQKNRYVQVGIVNWGILCGYENVPAAYTSVSYIRSWIDQKMMEHSVNSSYYTA</sequence>
<evidence type="ECO:0000256" key="2">
    <source>
        <dbReference type="ARBA" id="ARBA00024195"/>
    </source>
</evidence>
<dbReference type="GO" id="GO:0004252">
    <property type="term" value="F:serine-type endopeptidase activity"/>
    <property type="evidence" value="ECO:0007669"/>
    <property type="project" value="InterPro"/>
</dbReference>
<dbReference type="STRING" id="7260.B4N0P2"/>
<keyword evidence="5" id="KW-1185">Reference proteome</keyword>
<dbReference type="Proteomes" id="UP000007798">
    <property type="component" value="Unassembled WGS sequence"/>
</dbReference>
<dbReference type="Gene3D" id="2.40.10.10">
    <property type="entry name" value="Trypsin-like serine proteases"/>
    <property type="match status" value="1"/>
</dbReference>
<proteinExistence type="inferred from homology"/>
<dbReference type="Pfam" id="PF00089">
    <property type="entry name" value="Trypsin"/>
    <property type="match status" value="1"/>
</dbReference>
<dbReference type="SUPFAM" id="SSF50494">
    <property type="entry name" value="Trypsin-like serine proteases"/>
    <property type="match status" value="1"/>
</dbReference>
<reference evidence="4 5" key="1">
    <citation type="journal article" date="2007" name="Nature">
        <title>Evolution of genes and genomes on the Drosophila phylogeny.</title>
        <authorList>
            <consortium name="Drosophila 12 Genomes Consortium"/>
            <person name="Clark A.G."/>
            <person name="Eisen M.B."/>
            <person name="Smith D.R."/>
            <person name="Bergman C.M."/>
            <person name="Oliver B."/>
            <person name="Markow T.A."/>
            <person name="Kaufman T.C."/>
            <person name="Kellis M."/>
            <person name="Gelbart W."/>
            <person name="Iyer V.N."/>
            <person name="Pollard D.A."/>
            <person name="Sackton T.B."/>
            <person name="Larracuente A.M."/>
            <person name="Singh N.D."/>
            <person name="Abad J.P."/>
            <person name="Abt D.N."/>
            <person name="Adryan B."/>
            <person name="Aguade M."/>
            <person name="Akashi H."/>
            <person name="Anderson W.W."/>
            <person name="Aquadro C.F."/>
            <person name="Ardell D.H."/>
            <person name="Arguello R."/>
            <person name="Artieri C.G."/>
            <person name="Barbash D.A."/>
            <person name="Barker D."/>
            <person name="Barsanti P."/>
            <person name="Batterham P."/>
            <person name="Batzoglou S."/>
            <person name="Begun D."/>
            <person name="Bhutkar A."/>
            <person name="Blanco E."/>
            <person name="Bosak S.A."/>
            <person name="Bradley R.K."/>
            <person name="Brand A.D."/>
            <person name="Brent M.R."/>
            <person name="Brooks A.N."/>
            <person name="Brown R.H."/>
            <person name="Butlin R.K."/>
            <person name="Caggese C."/>
            <person name="Calvi B.R."/>
            <person name="Bernardo de Carvalho A."/>
            <person name="Caspi A."/>
            <person name="Castrezana S."/>
            <person name="Celniker S.E."/>
            <person name="Chang J.L."/>
            <person name="Chapple C."/>
            <person name="Chatterji S."/>
            <person name="Chinwalla A."/>
            <person name="Civetta A."/>
            <person name="Clifton S.W."/>
            <person name="Comeron J.M."/>
            <person name="Costello J.C."/>
            <person name="Coyne J.A."/>
            <person name="Daub J."/>
            <person name="David R.G."/>
            <person name="Delcher A.L."/>
            <person name="Delehaunty K."/>
            <person name="Do C.B."/>
            <person name="Ebling H."/>
            <person name="Edwards K."/>
            <person name="Eickbush T."/>
            <person name="Evans J.D."/>
            <person name="Filipski A."/>
            <person name="Findeiss S."/>
            <person name="Freyhult E."/>
            <person name="Fulton L."/>
            <person name="Fulton R."/>
            <person name="Garcia A.C."/>
            <person name="Gardiner A."/>
            <person name="Garfield D.A."/>
            <person name="Garvin B.E."/>
            <person name="Gibson G."/>
            <person name="Gilbert D."/>
            <person name="Gnerre S."/>
            <person name="Godfrey J."/>
            <person name="Good R."/>
            <person name="Gotea V."/>
            <person name="Gravely B."/>
            <person name="Greenberg A.J."/>
            <person name="Griffiths-Jones S."/>
            <person name="Gross S."/>
            <person name="Guigo R."/>
            <person name="Gustafson E.A."/>
            <person name="Haerty W."/>
            <person name="Hahn M.W."/>
            <person name="Halligan D.L."/>
            <person name="Halpern A.L."/>
            <person name="Halter G.M."/>
            <person name="Han M.V."/>
            <person name="Heger A."/>
            <person name="Hillier L."/>
            <person name="Hinrichs A.S."/>
            <person name="Holmes I."/>
            <person name="Hoskins R.A."/>
            <person name="Hubisz M.J."/>
            <person name="Hultmark D."/>
            <person name="Huntley M.A."/>
            <person name="Jaffe D.B."/>
            <person name="Jagadeeshan S."/>
            <person name="Jeck W.R."/>
            <person name="Johnson J."/>
            <person name="Jones C.D."/>
            <person name="Jordan W.C."/>
            <person name="Karpen G.H."/>
            <person name="Kataoka E."/>
            <person name="Keightley P.D."/>
            <person name="Kheradpour P."/>
            <person name="Kirkness E.F."/>
            <person name="Koerich L.B."/>
            <person name="Kristiansen K."/>
            <person name="Kudrna D."/>
            <person name="Kulathinal R.J."/>
            <person name="Kumar S."/>
            <person name="Kwok R."/>
            <person name="Lander E."/>
            <person name="Langley C.H."/>
            <person name="Lapoint R."/>
            <person name="Lazzaro B.P."/>
            <person name="Lee S.J."/>
            <person name="Levesque L."/>
            <person name="Li R."/>
            <person name="Lin C.F."/>
            <person name="Lin M.F."/>
            <person name="Lindblad-Toh K."/>
            <person name="Llopart A."/>
            <person name="Long M."/>
            <person name="Low L."/>
            <person name="Lozovsky E."/>
            <person name="Lu J."/>
            <person name="Luo M."/>
            <person name="Machado C.A."/>
            <person name="Makalowski W."/>
            <person name="Marzo M."/>
            <person name="Matsuda M."/>
            <person name="Matzkin L."/>
            <person name="McAllister B."/>
            <person name="McBride C.S."/>
            <person name="McKernan B."/>
            <person name="McKernan K."/>
            <person name="Mendez-Lago M."/>
            <person name="Minx P."/>
            <person name="Mollenhauer M.U."/>
            <person name="Montooth K."/>
            <person name="Mount S.M."/>
            <person name="Mu X."/>
            <person name="Myers E."/>
            <person name="Negre B."/>
            <person name="Newfeld S."/>
            <person name="Nielsen R."/>
            <person name="Noor M.A."/>
            <person name="O'Grady P."/>
            <person name="Pachter L."/>
            <person name="Papaceit M."/>
            <person name="Parisi M.J."/>
            <person name="Parisi M."/>
            <person name="Parts L."/>
            <person name="Pedersen J.S."/>
            <person name="Pesole G."/>
            <person name="Phillippy A.M."/>
            <person name="Ponting C.P."/>
            <person name="Pop M."/>
            <person name="Porcelli D."/>
            <person name="Powell J.R."/>
            <person name="Prohaska S."/>
            <person name="Pruitt K."/>
            <person name="Puig M."/>
            <person name="Quesneville H."/>
            <person name="Ram K.R."/>
            <person name="Rand D."/>
            <person name="Rasmussen M.D."/>
            <person name="Reed L.K."/>
            <person name="Reenan R."/>
            <person name="Reily A."/>
            <person name="Remington K.A."/>
            <person name="Rieger T.T."/>
            <person name="Ritchie M.G."/>
            <person name="Robin C."/>
            <person name="Rogers Y.H."/>
            <person name="Rohde C."/>
            <person name="Rozas J."/>
            <person name="Rubenfield M.J."/>
            <person name="Ruiz A."/>
            <person name="Russo S."/>
            <person name="Salzberg S.L."/>
            <person name="Sanchez-Gracia A."/>
            <person name="Saranga D.J."/>
            <person name="Sato H."/>
            <person name="Schaeffer S.W."/>
            <person name="Schatz M.C."/>
            <person name="Schlenke T."/>
            <person name="Schwartz R."/>
            <person name="Segarra C."/>
            <person name="Singh R.S."/>
            <person name="Sirot L."/>
            <person name="Sirota M."/>
            <person name="Sisneros N.B."/>
            <person name="Smith C.D."/>
            <person name="Smith T.F."/>
            <person name="Spieth J."/>
            <person name="Stage D.E."/>
            <person name="Stark A."/>
            <person name="Stephan W."/>
            <person name="Strausberg R.L."/>
            <person name="Strempel S."/>
            <person name="Sturgill D."/>
            <person name="Sutton G."/>
            <person name="Sutton G.G."/>
            <person name="Tao W."/>
            <person name="Teichmann S."/>
            <person name="Tobari Y.N."/>
            <person name="Tomimura Y."/>
            <person name="Tsolas J.M."/>
            <person name="Valente V.L."/>
            <person name="Venter E."/>
            <person name="Venter J.C."/>
            <person name="Vicario S."/>
            <person name="Vieira F.G."/>
            <person name="Vilella A.J."/>
            <person name="Villasante A."/>
            <person name="Walenz B."/>
            <person name="Wang J."/>
            <person name="Wasserman M."/>
            <person name="Watts T."/>
            <person name="Wilson D."/>
            <person name="Wilson R.K."/>
            <person name="Wing R.A."/>
            <person name="Wolfner M.F."/>
            <person name="Wong A."/>
            <person name="Wong G.K."/>
            <person name="Wu C.I."/>
            <person name="Wu G."/>
            <person name="Yamamoto D."/>
            <person name="Yang H.P."/>
            <person name="Yang S.P."/>
            <person name="Yorke J.A."/>
            <person name="Yoshida K."/>
            <person name="Zdobnov E."/>
            <person name="Zhang P."/>
            <person name="Zhang Y."/>
            <person name="Zimin A.V."/>
            <person name="Baldwin J."/>
            <person name="Abdouelleil A."/>
            <person name="Abdulkadir J."/>
            <person name="Abebe A."/>
            <person name="Abera B."/>
            <person name="Abreu J."/>
            <person name="Acer S.C."/>
            <person name="Aftuck L."/>
            <person name="Alexander A."/>
            <person name="An P."/>
            <person name="Anderson E."/>
            <person name="Anderson S."/>
            <person name="Arachi H."/>
            <person name="Azer M."/>
            <person name="Bachantsang P."/>
            <person name="Barry A."/>
            <person name="Bayul T."/>
            <person name="Berlin A."/>
            <person name="Bessette D."/>
            <person name="Bloom T."/>
            <person name="Blye J."/>
            <person name="Boguslavskiy L."/>
            <person name="Bonnet C."/>
            <person name="Boukhgalter B."/>
            <person name="Bourzgui I."/>
            <person name="Brown A."/>
            <person name="Cahill P."/>
            <person name="Channer S."/>
            <person name="Cheshatsang Y."/>
            <person name="Chuda L."/>
            <person name="Citroen M."/>
            <person name="Collymore A."/>
            <person name="Cooke P."/>
            <person name="Costello M."/>
            <person name="D'Aco K."/>
            <person name="Daza R."/>
            <person name="De Haan G."/>
            <person name="DeGray S."/>
            <person name="DeMaso C."/>
            <person name="Dhargay N."/>
            <person name="Dooley K."/>
            <person name="Dooley E."/>
            <person name="Doricent M."/>
            <person name="Dorje P."/>
            <person name="Dorjee K."/>
            <person name="Dupes A."/>
            <person name="Elong R."/>
            <person name="Falk J."/>
            <person name="Farina A."/>
            <person name="Faro S."/>
            <person name="Ferguson D."/>
            <person name="Fisher S."/>
            <person name="Foley C.D."/>
            <person name="Franke A."/>
            <person name="Friedrich D."/>
            <person name="Gadbois L."/>
            <person name="Gearin G."/>
            <person name="Gearin C.R."/>
            <person name="Giannoukos G."/>
            <person name="Goode T."/>
            <person name="Graham J."/>
            <person name="Grandbois E."/>
            <person name="Grewal S."/>
            <person name="Gyaltsen K."/>
            <person name="Hafez N."/>
            <person name="Hagos B."/>
            <person name="Hall J."/>
            <person name="Henson C."/>
            <person name="Hollinger A."/>
            <person name="Honan T."/>
            <person name="Huard M.D."/>
            <person name="Hughes L."/>
            <person name="Hurhula B."/>
            <person name="Husby M.E."/>
            <person name="Kamat A."/>
            <person name="Kanga B."/>
            <person name="Kashin S."/>
            <person name="Khazanovich D."/>
            <person name="Kisner P."/>
            <person name="Lance K."/>
            <person name="Lara M."/>
            <person name="Lee W."/>
            <person name="Lennon N."/>
            <person name="Letendre F."/>
            <person name="LeVine R."/>
            <person name="Lipovsky A."/>
            <person name="Liu X."/>
            <person name="Liu J."/>
            <person name="Liu S."/>
            <person name="Lokyitsang T."/>
            <person name="Lokyitsang Y."/>
            <person name="Lubonja R."/>
            <person name="Lui A."/>
            <person name="MacDonald P."/>
            <person name="Magnisalis V."/>
            <person name="Maru K."/>
            <person name="Matthews C."/>
            <person name="McCusker W."/>
            <person name="McDonough S."/>
            <person name="Mehta T."/>
            <person name="Meldrim J."/>
            <person name="Meneus L."/>
            <person name="Mihai O."/>
            <person name="Mihalev A."/>
            <person name="Mihova T."/>
            <person name="Mittelman R."/>
            <person name="Mlenga V."/>
            <person name="Montmayeur A."/>
            <person name="Mulrain L."/>
            <person name="Navidi A."/>
            <person name="Naylor J."/>
            <person name="Negash T."/>
            <person name="Nguyen T."/>
            <person name="Nguyen N."/>
            <person name="Nicol R."/>
            <person name="Norbu C."/>
            <person name="Norbu N."/>
            <person name="Novod N."/>
            <person name="O'Neill B."/>
            <person name="Osman S."/>
            <person name="Markiewicz E."/>
            <person name="Oyono O.L."/>
            <person name="Patti C."/>
            <person name="Phunkhang P."/>
            <person name="Pierre F."/>
            <person name="Priest M."/>
            <person name="Raghuraman S."/>
            <person name="Rege F."/>
            <person name="Reyes R."/>
            <person name="Rise C."/>
            <person name="Rogov P."/>
            <person name="Ross K."/>
            <person name="Ryan E."/>
            <person name="Settipalli S."/>
            <person name="Shea T."/>
            <person name="Sherpa N."/>
            <person name="Shi L."/>
            <person name="Shih D."/>
            <person name="Sparrow T."/>
            <person name="Spaulding J."/>
            <person name="Stalker J."/>
            <person name="Stange-Thomann N."/>
            <person name="Stavropoulos S."/>
            <person name="Stone C."/>
            <person name="Strader C."/>
            <person name="Tesfaye S."/>
            <person name="Thomson T."/>
            <person name="Thoulutsang Y."/>
            <person name="Thoulutsang D."/>
            <person name="Topham K."/>
            <person name="Topping I."/>
            <person name="Tsamla T."/>
            <person name="Vassiliev H."/>
            <person name="Vo A."/>
            <person name="Wangchuk T."/>
            <person name="Wangdi T."/>
            <person name="Weiand M."/>
            <person name="Wilkinson J."/>
            <person name="Wilson A."/>
            <person name="Yadav S."/>
            <person name="Young G."/>
            <person name="Yu Q."/>
            <person name="Zembek L."/>
            <person name="Zhong D."/>
            <person name="Zimmer A."/>
            <person name="Zwirko Z."/>
            <person name="Jaffe D.B."/>
            <person name="Alvarez P."/>
            <person name="Brockman W."/>
            <person name="Butler J."/>
            <person name="Chin C."/>
            <person name="Gnerre S."/>
            <person name="Grabherr M."/>
            <person name="Kleber M."/>
            <person name="Mauceli E."/>
            <person name="MacCallum I."/>
        </authorList>
    </citation>
    <scope>NUCLEOTIDE SEQUENCE [LARGE SCALE GENOMIC DNA]</scope>
    <source>
        <strain evidence="5">Tucson 14030-0811.24</strain>
    </source>
</reference>
<dbReference type="PANTHER" id="PTHR24256">
    <property type="entry name" value="TRYPTASE-RELATED"/>
    <property type="match status" value="1"/>
</dbReference>
<name>B4N0P2_DROWI</name>
<dbReference type="InterPro" id="IPR001254">
    <property type="entry name" value="Trypsin_dom"/>
</dbReference>
<dbReference type="GO" id="GO:0006508">
    <property type="term" value="P:proteolysis"/>
    <property type="evidence" value="ECO:0007669"/>
    <property type="project" value="InterPro"/>
</dbReference>
<dbReference type="SMART" id="SM00020">
    <property type="entry name" value="Tryp_SPc"/>
    <property type="match status" value="1"/>
</dbReference>
<dbReference type="InParanoid" id="B4N0P2"/>
<dbReference type="HOGENOM" id="CLU_006842_13_1_1"/>